<reference evidence="1" key="1">
    <citation type="submission" date="2007-11" db="EMBL/GenBank/DDBJ databases">
        <authorList>
            <person name="Fulton L."/>
            <person name="Clifton S."/>
            <person name="Fulton B."/>
            <person name="Xu J."/>
            <person name="Minx P."/>
            <person name="Pepin K.H."/>
            <person name="Johnson M."/>
            <person name="Thiruvilangam P."/>
            <person name="Bhonagiri V."/>
            <person name="Nash W.E."/>
            <person name="Mardis E.R."/>
            <person name="Wilson R.K."/>
        </authorList>
    </citation>
    <scope>NUCLEOTIDE SEQUENCE [LARGE SCALE GENOMIC DNA]</scope>
    <source>
        <strain evidence="1">DSM 1402</strain>
    </source>
</reference>
<gene>
    <name evidence="1" type="ORF">CLORAM_03117</name>
</gene>
<sequence>MVPMLFQLPVDTNLDNPLNQSILTKQVLVYINNKSWIKEID</sequence>
<keyword evidence="2" id="KW-1185">Reference proteome</keyword>
<comment type="caution">
    <text evidence="1">The sequence shown here is derived from an EMBL/GenBank/DDBJ whole genome shotgun (WGS) entry which is preliminary data.</text>
</comment>
<accession>B0N8Y6</accession>
<organism evidence="1 2">
    <name type="scientific">Thomasclavelia ramosa DSM 1402</name>
    <dbReference type="NCBI Taxonomy" id="445974"/>
    <lineage>
        <taxon>Bacteria</taxon>
        <taxon>Bacillati</taxon>
        <taxon>Bacillota</taxon>
        <taxon>Erysipelotrichia</taxon>
        <taxon>Erysipelotrichales</taxon>
        <taxon>Coprobacillaceae</taxon>
        <taxon>Thomasclavelia</taxon>
    </lineage>
</organism>
<protein>
    <submittedName>
        <fullName evidence="1">Uncharacterized protein</fullName>
    </submittedName>
</protein>
<reference evidence="1" key="2">
    <citation type="submission" date="2014-06" db="EMBL/GenBank/DDBJ databases">
        <title>Draft genome sequence of Clostridium ramosum(DSM 1402).</title>
        <authorList>
            <person name="Sudarsanam P."/>
            <person name="Ley R."/>
            <person name="Guruge J."/>
            <person name="Turnbaugh P.J."/>
            <person name="Mahowald M."/>
            <person name="Liep D."/>
            <person name="Gordon J."/>
        </authorList>
    </citation>
    <scope>NUCLEOTIDE SEQUENCE</scope>
    <source>
        <strain evidence="1">DSM 1402</strain>
    </source>
</reference>
<dbReference type="HOGENOM" id="CLU_3269809_0_0_9"/>
<name>B0N8Y6_9FIRM</name>
<dbReference type="EMBL" id="ABFX02000013">
    <property type="protein sequence ID" value="EDS17143.1"/>
    <property type="molecule type" value="Genomic_DNA"/>
</dbReference>
<dbReference type="Proteomes" id="UP000005798">
    <property type="component" value="Unassembled WGS sequence"/>
</dbReference>
<evidence type="ECO:0000313" key="1">
    <source>
        <dbReference type="EMBL" id="EDS17143.1"/>
    </source>
</evidence>
<dbReference type="AlphaFoldDB" id="B0N8Y6"/>
<proteinExistence type="predicted"/>
<evidence type="ECO:0000313" key="2">
    <source>
        <dbReference type="Proteomes" id="UP000005798"/>
    </source>
</evidence>